<evidence type="ECO:0000256" key="1">
    <source>
        <dbReference type="ARBA" id="ARBA00007735"/>
    </source>
</evidence>
<dbReference type="InterPro" id="IPR042099">
    <property type="entry name" value="ANL_N_sf"/>
</dbReference>
<evidence type="ECO:0000313" key="5">
    <source>
        <dbReference type="Proteomes" id="UP000694700"/>
    </source>
</evidence>
<feature type="region of interest" description="Disordered" evidence="2">
    <location>
        <begin position="170"/>
        <end position="189"/>
    </location>
</feature>
<dbReference type="Proteomes" id="UP000694700">
    <property type="component" value="Unplaced"/>
</dbReference>
<name>A0A8C1U5L8_CYPCA</name>
<feature type="compositionally biased region" description="Basic and acidic residues" evidence="2">
    <location>
        <begin position="84"/>
        <end position="96"/>
    </location>
</feature>
<organism evidence="4 5">
    <name type="scientific">Cyprinus carpio</name>
    <name type="common">Common carp</name>
    <dbReference type="NCBI Taxonomy" id="7962"/>
    <lineage>
        <taxon>Eukaryota</taxon>
        <taxon>Metazoa</taxon>
        <taxon>Chordata</taxon>
        <taxon>Craniata</taxon>
        <taxon>Vertebrata</taxon>
        <taxon>Euteleostomi</taxon>
        <taxon>Actinopterygii</taxon>
        <taxon>Neopterygii</taxon>
        <taxon>Teleostei</taxon>
        <taxon>Ostariophysi</taxon>
        <taxon>Cypriniformes</taxon>
        <taxon>Cyprinidae</taxon>
        <taxon>Cyprininae</taxon>
        <taxon>Cyprinus</taxon>
    </lineage>
</organism>
<dbReference type="FunFam" id="3.30.300.30:FF:000001">
    <property type="entry name" value="DIP2 disco-interacting protein 2 homolog C"/>
    <property type="match status" value="1"/>
</dbReference>
<proteinExistence type="inferred from homology"/>
<dbReference type="Pfam" id="PF00501">
    <property type="entry name" value="AMP-binding"/>
    <property type="match status" value="2"/>
</dbReference>
<dbReference type="PANTHER" id="PTHR22754:SF33">
    <property type="entry name" value="DISCO-INTERACTING PROTEIN 2 HOMOLOG C"/>
    <property type="match status" value="1"/>
</dbReference>
<dbReference type="CDD" id="cd05905">
    <property type="entry name" value="Dip2"/>
    <property type="match status" value="2"/>
</dbReference>
<dbReference type="InterPro" id="IPR037337">
    <property type="entry name" value="Dip2-like_dom"/>
</dbReference>
<sequence>MKEEVWCKFSIIICLSKEAIVIFFFLRSLSLAGDITQKGYEKKRSKLLGAYLPHPPGLEASMAHERRPPMAPSASRYHRRRSSGTRDERYRSDVHTEAVQAALAKHKERKMAVPMPSKRRSLVVQTSMDAYTPPDTSSGSEEEGGQGEGTPTSSQGSVSMEHWISRAIHQGSTTSSSSSSTQSGGSGAAGRLADVLAQTHVGKSGNGPSPSSASTYIPQPVTLTLPAMLLNPASLACVCCPHLLLLLIVYLCCRVPVSSRVSAKIQQLVNTLKQPRRPPLREFFVDDFEELLEVQQPDPNQPRPEGAQMVAIRGEPLGVVTNWPPSLEAALQRWGTISPKAPCLTTMDTNGKPLYVLTYGKLWSRSIKVAYNILHKLGTKQEPMVRPGDRVALVFPNNDPAAFMVAFYGCLLAEVVPVPIEVPLTRKDAGSQQIGFLLGSCGVTVALTSDACHKGLPKGPTGEIPQFKGWPKLLWFVTESKHLSKPPRDWFPHIKDANNDTAYIEYKTCKDGSVLGVTVTRIALLTHCQALTQSCGYTEAEIIVNVLDFKKDVGLWHGILTSVMNMMHVISIPYSLMKVNPLSWIQKVCQYKGSISSCDAFLNVFQSKGLRPEVICPCASSAEALTVAIRRPTDDSNQPPGRGVLSMQGLSYGVIRVDSEERLSVLTVQDVGTVMPGALMCVVKPEGVPQLCRTDEIGELCVCSIATGMSYYGLSGMTKNTFEVFPTSSSGAPISEYPFTRTGLLGFIGPGGLVFVSGKMDGLMVVSGRRHNADDIVATALAVEPMKFVYRGRIAVFSVTVLHDERIVVVAEQRPDSTEEDSFQWMSRVLQAIDSIHNVGVFCLALVPANTLPKTPLGGIHLSETKQLFLEGSLHPCNVLMCPHTCVTNLPKPRQKQPGLSAARSPQMSYKNRTSEMLCFLFLSEVLQWRAQTTPDHVLFTLLSSKGAVLSSLTCLQLHKRAEKIAAMLMERGHLQDGDHVALVYPPGIDLIAAFYGCLYAGCVPITVRPPHPQNIATTLPTVKMIVEVSRSACVMTSQVISKLLKSKEASAAVDVRAWPPVLDTDDLPKKKPPQLYKPSNPDTLAYLDFSVSTTGMLAGVKMSHTATSAFCRSIKLQCELYPSREVAICLDPYCGLGFVLWCLCSVYSGHQSILIPPSELEVNPALWLLAVSQFRVRDTFCSYSVMELCTKGLGLQTESLKVCSELVKERPSVPPGEAGTSGPDPTTVYVDMRALRHDRVRLVERGSPHSLPLMESGKILPGVRIIIANPETKGPLGDSHLGEIWVHCAHNGSGYFTVYGDEALQSDHFNSRLSFGDTQTVWARTGYLGFLRRTELTDASGERHDALYVVGALDEAMELRGMRYHPIDIETSVIRTHKSIMECAVFPWTNLLVVVVELEGSEQEALDLVPLVTNAVLEEHYLIVGVVVVVDIGVIPINSRGEKQRMHLRDGFLADQLDPIYVAYNM</sequence>
<evidence type="ECO:0000259" key="3">
    <source>
        <dbReference type="PROSITE" id="PS51912"/>
    </source>
</evidence>
<dbReference type="Gene3D" id="3.30.300.30">
    <property type="match status" value="2"/>
</dbReference>
<reference evidence="4" key="1">
    <citation type="submission" date="2025-08" db="UniProtKB">
        <authorList>
            <consortium name="Ensembl"/>
        </authorList>
    </citation>
    <scope>IDENTIFICATION</scope>
</reference>
<comment type="similarity">
    <text evidence="1">Belongs to the DIP2 family.</text>
</comment>
<dbReference type="PROSITE" id="PS51912">
    <property type="entry name" value="DMAP1_BIND"/>
    <property type="match status" value="1"/>
</dbReference>
<dbReference type="Ensembl" id="ENSCCRT00015033410.1">
    <property type="protein sequence ID" value="ENSCCRP00015032284.1"/>
    <property type="gene ID" value="ENSCCRG00015013250.1"/>
</dbReference>
<dbReference type="Gene3D" id="3.40.50.12780">
    <property type="entry name" value="N-terminal domain of ligase-like"/>
    <property type="match status" value="2"/>
</dbReference>
<accession>A0A8C1U5L8</accession>
<dbReference type="SUPFAM" id="SSF56801">
    <property type="entry name" value="Acetyl-CoA synthetase-like"/>
    <property type="match status" value="2"/>
</dbReference>
<evidence type="ECO:0000256" key="2">
    <source>
        <dbReference type="SAM" id="MobiDB-lite"/>
    </source>
</evidence>
<feature type="domain" description="DMAP1-binding" evidence="3">
    <location>
        <begin position="11"/>
        <end position="123"/>
    </location>
</feature>
<dbReference type="SMART" id="SM01137">
    <property type="entry name" value="DMAP_binding"/>
    <property type="match status" value="1"/>
</dbReference>
<dbReference type="PANTHER" id="PTHR22754">
    <property type="entry name" value="DISCO-INTERACTING PROTEIN 2 DIP2 -RELATED"/>
    <property type="match status" value="1"/>
</dbReference>
<feature type="region of interest" description="Disordered" evidence="2">
    <location>
        <begin position="58"/>
        <end position="158"/>
    </location>
</feature>
<dbReference type="Pfam" id="PF06464">
    <property type="entry name" value="DMAP_binding"/>
    <property type="match status" value="1"/>
</dbReference>
<dbReference type="InterPro" id="IPR045851">
    <property type="entry name" value="AMP-bd_C_sf"/>
</dbReference>
<dbReference type="InterPro" id="IPR000873">
    <property type="entry name" value="AMP-dep_synth/lig_dom"/>
</dbReference>
<feature type="compositionally biased region" description="Low complexity" evidence="2">
    <location>
        <begin position="170"/>
        <end position="183"/>
    </location>
</feature>
<dbReference type="InterPro" id="IPR025110">
    <property type="entry name" value="AMP-bd_C"/>
</dbReference>
<protein>
    <submittedName>
        <fullName evidence="4">Disco-interacting protein 2 homolog Ca</fullName>
    </submittedName>
</protein>
<dbReference type="FunFam" id="3.30.300.30:FF:000003">
    <property type="entry name" value="DIP2 disco-interacting protein 2 homolog A"/>
    <property type="match status" value="1"/>
</dbReference>
<dbReference type="InterPro" id="IPR010506">
    <property type="entry name" value="DMAP1-bd"/>
</dbReference>
<evidence type="ECO:0000313" key="4">
    <source>
        <dbReference type="Ensembl" id="ENSCCRP00015032284.1"/>
    </source>
</evidence>
<dbReference type="Pfam" id="PF23024">
    <property type="entry name" value="AMP-dom_DIP2-like"/>
    <property type="match status" value="1"/>
</dbReference>